<dbReference type="InterPro" id="IPR039910">
    <property type="entry name" value="D15-like"/>
</dbReference>
<dbReference type="Pfam" id="PF01103">
    <property type="entry name" value="Omp85"/>
    <property type="match status" value="1"/>
</dbReference>
<sequence length="138" mass="15072">IHAHLEFSFTGPKSPGSLHGGVAIGKVMASVDYGRSLSPKWSGTAGITFQRAGARDHNGNPVVRDEFQAPLTFSGKDYDDMLLAKLETVYADSRDQGSTMLVFNMEQGLPVFPDWLFFNRVNVRARHGMCIGPARCVA</sequence>
<feature type="non-terminal residue" evidence="5">
    <location>
        <position position="138"/>
    </location>
</feature>
<accession>A0AA38CHY6</accession>
<dbReference type="PANTHER" id="PTHR12815">
    <property type="entry name" value="SORTING AND ASSEMBLY MACHINERY SAMM50 PROTEIN FAMILY MEMBER"/>
    <property type="match status" value="1"/>
</dbReference>
<protein>
    <recommendedName>
        <fullName evidence="4">Bacterial surface antigen (D15) domain-containing protein</fullName>
    </recommendedName>
</protein>
<keyword evidence="2" id="KW-0472">Membrane</keyword>
<evidence type="ECO:0000256" key="1">
    <source>
        <dbReference type="ARBA" id="ARBA00022805"/>
    </source>
</evidence>
<evidence type="ECO:0000256" key="3">
    <source>
        <dbReference type="ARBA" id="ARBA00024013"/>
    </source>
</evidence>
<reference evidence="5 6" key="1">
    <citation type="journal article" date="2021" name="Nat. Plants">
        <title>The Taxus genome provides insights into paclitaxel biosynthesis.</title>
        <authorList>
            <person name="Xiong X."/>
            <person name="Gou J."/>
            <person name="Liao Q."/>
            <person name="Li Y."/>
            <person name="Zhou Q."/>
            <person name="Bi G."/>
            <person name="Li C."/>
            <person name="Du R."/>
            <person name="Wang X."/>
            <person name="Sun T."/>
            <person name="Guo L."/>
            <person name="Liang H."/>
            <person name="Lu P."/>
            <person name="Wu Y."/>
            <person name="Zhang Z."/>
            <person name="Ro D.K."/>
            <person name="Shang Y."/>
            <person name="Huang S."/>
            <person name="Yan J."/>
        </authorList>
    </citation>
    <scope>NUCLEOTIDE SEQUENCE [LARGE SCALE GENOMIC DNA]</scope>
    <source>
        <strain evidence="5">Ta-2019</strain>
    </source>
</reference>
<keyword evidence="6" id="KW-1185">Reference proteome</keyword>
<organism evidence="5 6">
    <name type="scientific">Taxus chinensis</name>
    <name type="common">Chinese yew</name>
    <name type="synonym">Taxus wallichiana var. chinensis</name>
    <dbReference type="NCBI Taxonomy" id="29808"/>
    <lineage>
        <taxon>Eukaryota</taxon>
        <taxon>Viridiplantae</taxon>
        <taxon>Streptophyta</taxon>
        <taxon>Embryophyta</taxon>
        <taxon>Tracheophyta</taxon>
        <taxon>Spermatophyta</taxon>
        <taxon>Pinopsida</taxon>
        <taxon>Pinidae</taxon>
        <taxon>Conifers II</taxon>
        <taxon>Cupressales</taxon>
        <taxon>Taxaceae</taxon>
        <taxon>Taxus</taxon>
    </lineage>
</organism>
<keyword evidence="1" id="KW-1002">Plastid outer membrane</keyword>
<evidence type="ECO:0000256" key="2">
    <source>
        <dbReference type="ARBA" id="ARBA00023136"/>
    </source>
</evidence>
<name>A0AA38CHY6_TAXCH</name>
<evidence type="ECO:0000259" key="4">
    <source>
        <dbReference type="Pfam" id="PF01103"/>
    </source>
</evidence>
<gene>
    <name evidence="5" type="ORF">KI387_013374</name>
</gene>
<comment type="caution">
    <text evidence="5">The sequence shown here is derived from an EMBL/GenBank/DDBJ whole genome shotgun (WGS) entry which is preliminary data.</text>
</comment>
<evidence type="ECO:0000313" key="5">
    <source>
        <dbReference type="EMBL" id="KAH9301791.1"/>
    </source>
</evidence>
<feature type="domain" description="Bacterial surface antigen (D15)" evidence="4">
    <location>
        <begin position="24"/>
        <end position="126"/>
    </location>
</feature>
<proteinExistence type="predicted"/>
<dbReference type="GO" id="GO:0009707">
    <property type="term" value="C:chloroplast outer membrane"/>
    <property type="evidence" value="ECO:0007669"/>
    <property type="project" value="UniProtKB-SubCell"/>
</dbReference>
<keyword evidence="1" id="KW-0934">Plastid</keyword>
<evidence type="ECO:0000313" key="6">
    <source>
        <dbReference type="Proteomes" id="UP000824469"/>
    </source>
</evidence>
<dbReference type="EMBL" id="JAHRHJ020000009">
    <property type="protein sequence ID" value="KAH9301791.1"/>
    <property type="molecule type" value="Genomic_DNA"/>
</dbReference>
<comment type="subcellular location">
    <subcellularLocation>
        <location evidence="3">Plastid</location>
        <location evidence="3">Chloroplast outer membrane</location>
    </subcellularLocation>
</comment>
<dbReference type="PANTHER" id="PTHR12815:SF32">
    <property type="entry name" value="OUTER ENVELOPE PROTEIN 80, CHLOROPLASTIC"/>
    <property type="match status" value="1"/>
</dbReference>
<dbReference type="InterPro" id="IPR000184">
    <property type="entry name" value="Bac_surfAg_D15"/>
</dbReference>
<feature type="non-terminal residue" evidence="5">
    <location>
        <position position="1"/>
    </location>
</feature>
<dbReference type="AlphaFoldDB" id="A0AA38CHY6"/>
<dbReference type="Proteomes" id="UP000824469">
    <property type="component" value="Unassembled WGS sequence"/>
</dbReference>